<comment type="caution">
    <text evidence="2">The sequence shown here is derived from an EMBL/GenBank/DDBJ whole genome shotgun (WGS) entry which is preliminary data.</text>
</comment>
<gene>
    <name evidence="2" type="ORF">CTAM01_08648</name>
</gene>
<feature type="region of interest" description="Disordered" evidence="1">
    <location>
        <begin position="1"/>
        <end position="29"/>
    </location>
</feature>
<accession>A0ABQ9R5E0</accession>
<dbReference type="GeneID" id="85408906"/>
<reference evidence="2 3" key="1">
    <citation type="submission" date="2016-10" db="EMBL/GenBank/DDBJ databases">
        <title>The genome sequence of Colletotrichum fioriniae PJ7.</title>
        <authorList>
            <person name="Baroncelli R."/>
        </authorList>
    </citation>
    <scope>NUCLEOTIDE SEQUENCE [LARGE SCALE GENOMIC DNA]</scope>
    <source>
        <strain evidence="2 3">Tom-12</strain>
    </source>
</reference>
<evidence type="ECO:0000313" key="2">
    <source>
        <dbReference type="EMBL" id="KAK1495193.1"/>
    </source>
</evidence>
<keyword evidence="3" id="KW-1185">Reference proteome</keyword>
<sequence length="109" mass="11677">MAQTAGASELWNATDECPPPPSSHRPEFSQEAANEIKVLRYGPQTTTPRPVSKLFALCPSYPQTPCVCYLVLPISSSHLHSSSGLDPASTRLRREVGSPSLSATLSITP</sequence>
<dbReference type="EMBL" id="MLFU01000031">
    <property type="protein sequence ID" value="KAK1495193.1"/>
    <property type="molecule type" value="Genomic_DNA"/>
</dbReference>
<dbReference type="Proteomes" id="UP001227543">
    <property type="component" value="Unassembled WGS sequence"/>
</dbReference>
<evidence type="ECO:0000256" key="1">
    <source>
        <dbReference type="SAM" id="MobiDB-lite"/>
    </source>
</evidence>
<organism evidence="2 3">
    <name type="scientific">Colletotrichum tamarilloi</name>
    <dbReference type="NCBI Taxonomy" id="1209934"/>
    <lineage>
        <taxon>Eukaryota</taxon>
        <taxon>Fungi</taxon>
        <taxon>Dikarya</taxon>
        <taxon>Ascomycota</taxon>
        <taxon>Pezizomycotina</taxon>
        <taxon>Sordariomycetes</taxon>
        <taxon>Hypocreomycetidae</taxon>
        <taxon>Glomerellales</taxon>
        <taxon>Glomerellaceae</taxon>
        <taxon>Colletotrichum</taxon>
        <taxon>Colletotrichum acutatum species complex</taxon>
    </lineage>
</organism>
<evidence type="ECO:0000313" key="3">
    <source>
        <dbReference type="Proteomes" id="UP001227543"/>
    </source>
</evidence>
<protein>
    <submittedName>
        <fullName evidence="2">Uncharacterized protein</fullName>
    </submittedName>
</protein>
<proteinExistence type="predicted"/>
<feature type="region of interest" description="Disordered" evidence="1">
    <location>
        <begin position="78"/>
        <end position="109"/>
    </location>
</feature>
<name>A0ABQ9R5E0_9PEZI</name>
<feature type="compositionally biased region" description="Polar residues" evidence="1">
    <location>
        <begin position="99"/>
        <end position="109"/>
    </location>
</feature>
<dbReference type="RefSeq" id="XP_060380615.1">
    <property type="nucleotide sequence ID" value="XM_060524668.1"/>
</dbReference>